<dbReference type="InterPro" id="IPR002013">
    <property type="entry name" value="SAC_dom"/>
</dbReference>
<keyword evidence="5" id="KW-1185">Reference proteome</keyword>
<dbReference type="AlphaFoldDB" id="A0A165UH69"/>
<feature type="transmembrane region" description="Helical" evidence="2">
    <location>
        <begin position="533"/>
        <end position="551"/>
    </location>
</feature>
<dbReference type="GO" id="GO:0043812">
    <property type="term" value="F:phosphatidylinositol-4-phosphate phosphatase activity"/>
    <property type="evidence" value="ECO:0007669"/>
    <property type="project" value="TreeGrafter"/>
</dbReference>
<organism evidence="4 5">
    <name type="scientific">Daedalea quercina L-15889</name>
    <dbReference type="NCBI Taxonomy" id="1314783"/>
    <lineage>
        <taxon>Eukaryota</taxon>
        <taxon>Fungi</taxon>
        <taxon>Dikarya</taxon>
        <taxon>Basidiomycota</taxon>
        <taxon>Agaricomycotina</taxon>
        <taxon>Agaricomycetes</taxon>
        <taxon>Polyporales</taxon>
        <taxon>Fomitopsis</taxon>
    </lineage>
</organism>
<keyword evidence="2" id="KW-1133">Transmembrane helix</keyword>
<evidence type="ECO:0000256" key="2">
    <source>
        <dbReference type="SAM" id="Phobius"/>
    </source>
</evidence>
<dbReference type="Proteomes" id="UP000076727">
    <property type="component" value="Unassembled WGS sequence"/>
</dbReference>
<feature type="compositionally biased region" description="Basic residues" evidence="1">
    <location>
        <begin position="636"/>
        <end position="647"/>
    </location>
</feature>
<dbReference type="STRING" id="1314783.A0A165UH69"/>
<dbReference type="PANTHER" id="PTHR45662">
    <property type="entry name" value="PHOSPHATIDYLINOSITIDE PHOSPHATASE SAC1"/>
    <property type="match status" value="1"/>
</dbReference>
<dbReference type="Pfam" id="PF02383">
    <property type="entry name" value="Syja_N"/>
    <property type="match status" value="1"/>
</dbReference>
<dbReference type="OrthoDB" id="405996at2759"/>
<dbReference type="PANTHER" id="PTHR45662:SF2">
    <property type="entry name" value="PHOSPHATIDYLINOSITOL-3-PHOSPHATASE SAC1"/>
    <property type="match status" value="1"/>
</dbReference>
<name>A0A165UH69_9APHY</name>
<evidence type="ECO:0000313" key="5">
    <source>
        <dbReference type="Proteomes" id="UP000076727"/>
    </source>
</evidence>
<dbReference type="GO" id="GO:0005783">
    <property type="term" value="C:endoplasmic reticulum"/>
    <property type="evidence" value="ECO:0007669"/>
    <property type="project" value="TreeGrafter"/>
</dbReference>
<evidence type="ECO:0000256" key="1">
    <source>
        <dbReference type="SAM" id="MobiDB-lite"/>
    </source>
</evidence>
<keyword evidence="2" id="KW-0472">Membrane</keyword>
<reference evidence="4 5" key="1">
    <citation type="journal article" date="2016" name="Mol. Biol. Evol.">
        <title>Comparative Genomics of Early-Diverging Mushroom-Forming Fungi Provides Insights into the Origins of Lignocellulose Decay Capabilities.</title>
        <authorList>
            <person name="Nagy L.G."/>
            <person name="Riley R."/>
            <person name="Tritt A."/>
            <person name="Adam C."/>
            <person name="Daum C."/>
            <person name="Floudas D."/>
            <person name="Sun H."/>
            <person name="Yadav J.S."/>
            <person name="Pangilinan J."/>
            <person name="Larsson K.H."/>
            <person name="Matsuura K."/>
            <person name="Barry K."/>
            <person name="Labutti K."/>
            <person name="Kuo R."/>
            <person name="Ohm R.A."/>
            <person name="Bhattacharya S.S."/>
            <person name="Shirouzu T."/>
            <person name="Yoshinaga Y."/>
            <person name="Martin F.M."/>
            <person name="Grigoriev I.V."/>
            <person name="Hibbett D.S."/>
        </authorList>
    </citation>
    <scope>NUCLEOTIDE SEQUENCE [LARGE SCALE GENOMIC DNA]</scope>
    <source>
        <strain evidence="4 5">L-15889</strain>
    </source>
</reference>
<dbReference type="PROSITE" id="PS50275">
    <property type="entry name" value="SAC"/>
    <property type="match status" value="1"/>
</dbReference>
<sequence>MKALHQRLNLYTNGNETYTFVPAEPVGARSLTIYRNSGDIVLNAPNTPLPVTAERSGKTIYGIYGLISLALSEYIIVITGRELRGRLMGQNIYRTTDYEILPLNPDISVPSPPHPVEAHLLALVKSHLSSGNFLFSYAWDLTRRLQAQWASLTVDGDKPLWETADDRFFWNKFLQSRLIDVTVGNPDQNLSPYILPVLYGTFDIRPERINGHHMRLCLISRRSRYRAGTRYFRRGIDQEGNVANFNETEQILLVGPDDNSVQLSFVQIRGSVPVFWAEINTLRYKPDVQIMELQETVDATRRHLQDIVGTYGESSLVNLVDQKGHELPVKEAYERNIRQVGHPKIRYNYFDFHNECKHMRWDRIQGLLDRLEEDLTRYGYFHLDASQSEPVRVQTGVIRTNCMDNLDRTNVGQSAIAKWMLTRQLRVLGILHETDTIDRYEDFMRDFREMWTDHANTISIAYSGTGALKTDFTRTGQRTRQGMFEDFTNSAMRYLKNNFFDGARQDAYDLMTGAFVPRRGWVPSTFVYDSRPLVIRAMPFVFGFSLFMIFAGLTLPRTSDYSLFYYFLLWFTLLALSLVFIFAHGIEYVNWPRLVPLTHIIHYNGPGFRSGQRGKGFGVPALDLHNLKSKSAAPVHRGKMPGHRRAKSRTEEIEMGTKRVD</sequence>
<feature type="transmembrane region" description="Helical" evidence="2">
    <location>
        <begin position="59"/>
        <end position="78"/>
    </location>
</feature>
<gene>
    <name evidence="4" type="ORF">DAEQUDRAFT_748100</name>
</gene>
<accession>A0A165UH69</accession>
<feature type="domain" description="SAC" evidence="3">
    <location>
        <begin position="124"/>
        <end position="464"/>
    </location>
</feature>
<evidence type="ECO:0000259" key="3">
    <source>
        <dbReference type="PROSITE" id="PS50275"/>
    </source>
</evidence>
<feature type="region of interest" description="Disordered" evidence="1">
    <location>
        <begin position="634"/>
        <end position="661"/>
    </location>
</feature>
<dbReference type="GO" id="GO:0046856">
    <property type="term" value="P:phosphatidylinositol dephosphorylation"/>
    <property type="evidence" value="ECO:0007669"/>
    <property type="project" value="TreeGrafter"/>
</dbReference>
<keyword evidence="2" id="KW-0812">Transmembrane</keyword>
<feature type="compositionally biased region" description="Basic and acidic residues" evidence="1">
    <location>
        <begin position="648"/>
        <end position="661"/>
    </location>
</feature>
<dbReference type="EMBL" id="KV429032">
    <property type="protein sequence ID" value="KZT74897.1"/>
    <property type="molecule type" value="Genomic_DNA"/>
</dbReference>
<feature type="transmembrane region" description="Helical" evidence="2">
    <location>
        <begin position="563"/>
        <end position="583"/>
    </location>
</feature>
<proteinExistence type="predicted"/>
<evidence type="ECO:0000313" key="4">
    <source>
        <dbReference type="EMBL" id="KZT74897.1"/>
    </source>
</evidence>
<protein>
    <submittedName>
        <fullName evidence="4">Inositol/phosphatidylinositol phosphatase</fullName>
    </submittedName>
</protein>